<gene>
    <name evidence="1" type="ORF">OWV82_024293</name>
</gene>
<proteinExistence type="predicted"/>
<reference evidence="1 2" key="1">
    <citation type="journal article" date="2023" name="Science">
        <title>Complex scaffold remodeling in plant triterpene biosynthesis.</title>
        <authorList>
            <person name="De La Pena R."/>
            <person name="Hodgson H."/>
            <person name="Liu J.C."/>
            <person name="Stephenson M.J."/>
            <person name="Martin A.C."/>
            <person name="Owen C."/>
            <person name="Harkess A."/>
            <person name="Leebens-Mack J."/>
            <person name="Jimenez L.E."/>
            <person name="Osbourn A."/>
            <person name="Sattely E.S."/>
        </authorList>
    </citation>
    <scope>NUCLEOTIDE SEQUENCE [LARGE SCALE GENOMIC DNA]</scope>
    <source>
        <strain evidence="2">cv. JPN11</strain>
        <tissue evidence="1">Leaf</tissue>
    </source>
</reference>
<organism evidence="1 2">
    <name type="scientific">Melia azedarach</name>
    <name type="common">Chinaberry tree</name>
    <dbReference type="NCBI Taxonomy" id="155640"/>
    <lineage>
        <taxon>Eukaryota</taxon>
        <taxon>Viridiplantae</taxon>
        <taxon>Streptophyta</taxon>
        <taxon>Embryophyta</taxon>
        <taxon>Tracheophyta</taxon>
        <taxon>Spermatophyta</taxon>
        <taxon>Magnoliopsida</taxon>
        <taxon>eudicotyledons</taxon>
        <taxon>Gunneridae</taxon>
        <taxon>Pentapetalae</taxon>
        <taxon>rosids</taxon>
        <taxon>malvids</taxon>
        <taxon>Sapindales</taxon>
        <taxon>Meliaceae</taxon>
        <taxon>Melia</taxon>
    </lineage>
</organism>
<comment type="caution">
    <text evidence="1">The sequence shown here is derived from an EMBL/GenBank/DDBJ whole genome shotgun (WGS) entry which is preliminary data.</text>
</comment>
<accession>A0ACC1WPS1</accession>
<evidence type="ECO:0000313" key="2">
    <source>
        <dbReference type="Proteomes" id="UP001164539"/>
    </source>
</evidence>
<dbReference type="Proteomes" id="UP001164539">
    <property type="component" value="Chromosome 14"/>
</dbReference>
<keyword evidence="2" id="KW-1185">Reference proteome</keyword>
<name>A0ACC1WPS1_MELAZ</name>
<evidence type="ECO:0000313" key="1">
    <source>
        <dbReference type="EMBL" id="KAJ4700987.1"/>
    </source>
</evidence>
<sequence length="639" mass="71263">MEMEMRANEEIKQGEDLTPPLFPLTFSLHDSFLDSHCSSCFSPLPSSPLHPTTSVLFCSPHCSSLPYSPSELRLLLSAAHTSDLRAALRLLSLLQSPLPVLPSPRLFGLLTNRDKLTSSPDSDVASKIREGADEMARARGNLSKNVVWEEAALCLVITNAVEVQDKSGRILGIAVYDKDFSWINHSCSPNACYRFLVSDTNTASFCGETKMRIAPHPHVSNAVESTQEENDVCSDSKFAQGSDRYGPRIIVRSIKPIKKHQDVTVAYTDLLQPKAMRRAELWSKYQFFCRCERCAASPPTYVDLTLEEISVSNLGSTSLTSDHNFPKDDANQKLNDYMDEVISEYLSVGDPKSCCKKLENMLIQGLQGELLETKQGKLQLNFRLYPLHHLALNAYTTLASAYKIRSIDLLAVYSEIGGAFDMSRTSAAYSLLLAGATGHLFQSESSVIASAANFWASAGECLLTLARSSAWNLFVKPASPVSISSLEKHKCSNCSLVDRFQVNSFLSQSQNTDFQTMSTEILDCITDTTQKVWSLLVYGCRYLQIIKDPIDFSWLGKSSNAWNFQVHFGSSDEDSYYQTEDQESTCRNIAQLYNNEGRLNIYWLGVHCLLYGSYLANICYGLNSHLTCDIKNVLYNEEK</sequence>
<protein>
    <submittedName>
        <fullName evidence="1">Protein SET DOMAIN GROUP 41-like protein</fullName>
    </submittedName>
</protein>
<dbReference type="EMBL" id="CM051407">
    <property type="protein sequence ID" value="KAJ4700987.1"/>
    <property type="molecule type" value="Genomic_DNA"/>
</dbReference>